<dbReference type="AlphaFoldDB" id="A0A7V2ZIH5"/>
<organism evidence="1">
    <name type="scientific">Ignavibacterium album</name>
    <dbReference type="NCBI Taxonomy" id="591197"/>
    <lineage>
        <taxon>Bacteria</taxon>
        <taxon>Pseudomonadati</taxon>
        <taxon>Ignavibacteriota</taxon>
        <taxon>Ignavibacteria</taxon>
        <taxon>Ignavibacteriales</taxon>
        <taxon>Ignavibacteriaceae</taxon>
        <taxon>Ignavibacterium</taxon>
    </lineage>
</organism>
<dbReference type="InterPro" id="IPR015946">
    <property type="entry name" value="KH_dom-like_a/b"/>
</dbReference>
<dbReference type="Gene3D" id="2.20.25.10">
    <property type="match status" value="1"/>
</dbReference>
<dbReference type="RefSeq" id="WP_304145786.1">
    <property type="nucleotide sequence ID" value="NZ_JAOAIE010000059.1"/>
</dbReference>
<dbReference type="Pfam" id="PF02566">
    <property type="entry name" value="OsmC"/>
    <property type="match status" value="1"/>
</dbReference>
<reference evidence="1" key="1">
    <citation type="journal article" date="2020" name="mSystems">
        <title>Genome- and Community-Level Interaction Insights into Carbon Utilization and Element Cycling Functions of Hydrothermarchaeota in Hydrothermal Sediment.</title>
        <authorList>
            <person name="Zhou Z."/>
            <person name="Liu Y."/>
            <person name="Xu W."/>
            <person name="Pan J."/>
            <person name="Luo Z.H."/>
            <person name="Li M."/>
        </authorList>
    </citation>
    <scope>NUCLEOTIDE SEQUENCE [LARGE SCALE GENOMIC DNA]</scope>
    <source>
        <strain evidence="1">SpSt-479</strain>
    </source>
</reference>
<dbReference type="InterPro" id="IPR003718">
    <property type="entry name" value="OsmC/Ohr_fam"/>
</dbReference>
<accession>A0A7V2ZIH5</accession>
<dbReference type="PANTHER" id="PTHR34352:SF1">
    <property type="entry name" value="PROTEIN YHFA"/>
    <property type="match status" value="1"/>
</dbReference>
<sequence>MATKKAYVKQVKGITFVGKTDSNHWITMDGPEQFGGSNAGIRPKELILISLAGCTGSDVASILSKKRVKLDGFEMNITAEQADEHPQVFTKIHLEYVFYGKNLPVKELERAIELSQTKYCSVTAMLQKAMPIEHSYRIVEE</sequence>
<name>A0A7V2ZIH5_9BACT</name>
<dbReference type="PANTHER" id="PTHR34352">
    <property type="entry name" value="PROTEIN YHFA"/>
    <property type="match status" value="1"/>
</dbReference>
<dbReference type="Gene3D" id="3.30.300.20">
    <property type="match status" value="1"/>
</dbReference>
<comment type="caution">
    <text evidence="1">The sequence shown here is derived from an EMBL/GenBank/DDBJ whole genome shotgun (WGS) entry which is preliminary data.</text>
</comment>
<dbReference type="SUPFAM" id="SSF82784">
    <property type="entry name" value="OsmC-like"/>
    <property type="match status" value="1"/>
</dbReference>
<dbReference type="InterPro" id="IPR036102">
    <property type="entry name" value="OsmC/Ohrsf"/>
</dbReference>
<evidence type="ECO:0000313" key="1">
    <source>
        <dbReference type="EMBL" id="HFI90531.1"/>
    </source>
</evidence>
<gene>
    <name evidence="1" type="ORF">ENS31_03245</name>
</gene>
<dbReference type="EMBL" id="DSUJ01000008">
    <property type="protein sequence ID" value="HFI90531.1"/>
    <property type="molecule type" value="Genomic_DNA"/>
</dbReference>
<protein>
    <submittedName>
        <fullName evidence="1">OsmC family peroxiredoxin</fullName>
    </submittedName>
</protein>
<proteinExistence type="predicted"/>